<dbReference type="InterPro" id="IPR021913">
    <property type="entry name" value="DUF3526"/>
</dbReference>
<dbReference type="AlphaFoldDB" id="A0A0H3C9T8"/>
<dbReference type="Proteomes" id="UP000001364">
    <property type="component" value="Chromosome"/>
</dbReference>
<dbReference type="HOGENOM" id="CLU_042403_0_0_5"/>
<dbReference type="PATRIC" id="fig|565050.3.peg.1567"/>
<organism evidence="2 3">
    <name type="scientific">Caulobacter vibrioides (strain NA1000 / CB15N)</name>
    <name type="common">Caulobacter crescentus</name>
    <dbReference type="NCBI Taxonomy" id="565050"/>
    <lineage>
        <taxon>Bacteria</taxon>
        <taxon>Pseudomonadati</taxon>
        <taxon>Pseudomonadota</taxon>
        <taxon>Alphaproteobacteria</taxon>
        <taxon>Caulobacterales</taxon>
        <taxon>Caulobacteraceae</taxon>
        <taxon>Caulobacter</taxon>
    </lineage>
</organism>
<evidence type="ECO:0008006" key="4">
    <source>
        <dbReference type="Google" id="ProtNLM"/>
    </source>
</evidence>
<dbReference type="OrthoDB" id="6016419at2"/>
<evidence type="ECO:0000313" key="3">
    <source>
        <dbReference type="Proteomes" id="UP000001364"/>
    </source>
</evidence>
<keyword evidence="1" id="KW-0812">Transmembrane</keyword>
<dbReference type="RefSeq" id="WP_010919394.1">
    <property type="nucleotide sequence ID" value="NC_011916.1"/>
</dbReference>
<gene>
    <name evidence="2" type="ordered locus">CCNA_01588</name>
</gene>
<feature type="transmembrane region" description="Helical" evidence="1">
    <location>
        <begin position="183"/>
        <end position="202"/>
    </location>
</feature>
<evidence type="ECO:0000313" key="2">
    <source>
        <dbReference type="EMBL" id="ACL95053.1"/>
    </source>
</evidence>
<feature type="transmembrane region" description="Helical" evidence="1">
    <location>
        <begin position="423"/>
        <end position="444"/>
    </location>
</feature>
<feature type="transmembrane region" description="Helical" evidence="1">
    <location>
        <begin position="208"/>
        <end position="230"/>
    </location>
</feature>
<dbReference type="GeneID" id="7331566"/>
<protein>
    <recommendedName>
        <fullName evidence="4">ABC transporter permease</fullName>
    </recommendedName>
</protein>
<reference evidence="2 3" key="1">
    <citation type="journal article" date="2010" name="J. Bacteriol.">
        <title>The genetic basis of laboratory adaptation in Caulobacter crescentus.</title>
        <authorList>
            <person name="Marks M.E."/>
            <person name="Castro-Rojas C.M."/>
            <person name="Teiling C."/>
            <person name="Du L."/>
            <person name="Kapatral V."/>
            <person name="Walunas T.L."/>
            <person name="Crosson S."/>
        </authorList>
    </citation>
    <scope>NUCLEOTIDE SEQUENCE [LARGE SCALE GENOMIC DNA]</scope>
    <source>
        <strain evidence="3">NA1000 / CB15N</strain>
    </source>
</reference>
<dbReference type="Pfam" id="PF12040">
    <property type="entry name" value="DUF3526"/>
    <property type="match status" value="1"/>
</dbReference>
<dbReference type="PANTHER" id="PTHR43471:SF1">
    <property type="entry name" value="ABC TRANSPORTER PERMEASE PROTEIN NOSY-RELATED"/>
    <property type="match status" value="1"/>
</dbReference>
<dbReference type="PANTHER" id="PTHR43471">
    <property type="entry name" value="ABC TRANSPORTER PERMEASE"/>
    <property type="match status" value="1"/>
</dbReference>
<feature type="transmembrane region" description="Helical" evidence="1">
    <location>
        <begin position="242"/>
        <end position="262"/>
    </location>
</feature>
<keyword evidence="1" id="KW-0472">Membrane</keyword>
<dbReference type="RefSeq" id="YP_002516961.1">
    <property type="nucleotide sequence ID" value="NC_011916.1"/>
</dbReference>
<sequence length="451" mass="48828">MNALLREARFLLGLKSAVAAMVALFALTAVAVSAGLVEVARQEAAIARIGPQQASDVAAVTDWVSQGKDPGNAAYYTFHATSDPPSDLAFAAIGTRDVSPYVLRVRALGLEAQLYEGEIGNPEAALPGRFDFAFVLVYLAPLFVILLFHDLRSGEREAGRLRALEASVGAPSALWGARLTVRALGLFLALALPFFVGAFVAGTALWKVGAVLAVVLAYLAFWIVLCMVVARAARSSLANAMTLAAAWMTLTLIVPAIGHVAINSAIPLRQGMELGQTQRTAVHRAWDIPKSESMDAFFRTHPQWRNTAPLGEAFHWKWYFAFHQVGDELAGDLSRQYRQGVLERAAWSERLGLVTPGVATQLALHRLAATDPAAQIAYQDRIRAFHGELRRFYYPYLFEDRPFGRADFARAPEYRAAPAAGSWPVALLGGVVLMTALVGGIGFLRGRRVAS</sequence>
<evidence type="ECO:0000256" key="1">
    <source>
        <dbReference type="SAM" id="Phobius"/>
    </source>
</evidence>
<dbReference type="KEGG" id="ccs:CCNA_01588"/>
<accession>A0A0H3C9T8</accession>
<name>A0A0H3C9T8_CAUVN</name>
<dbReference type="EMBL" id="CP001340">
    <property type="protein sequence ID" value="ACL95053.1"/>
    <property type="molecule type" value="Genomic_DNA"/>
</dbReference>
<proteinExistence type="predicted"/>
<feature type="transmembrane region" description="Helical" evidence="1">
    <location>
        <begin position="12"/>
        <end position="32"/>
    </location>
</feature>
<keyword evidence="3" id="KW-1185">Reference proteome</keyword>
<keyword evidence="1" id="KW-1133">Transmembrane helix</keyword>
<feature type="transmembrane region" description="Helical" evidence="1">
    <location>
        <begin position="132"/>
        <end position="151"/>
    </location>
</feature>